<gene>
    <name evidence="1" type="ORF">UU80_C0011G0031</name>
</gene>
<sequence>MATALFVDSFSRNVEVSTVSITEVPGKGLVMRFGAKVGNLWQLTAENEVFKPEMLILVATRGYAAQSSDGFVDVVVNNRGWNTRVQTQIVGNQGMPWMEHKSLRICKTPIEVLVLRESTEISKLQTHANRKPGSGWHSNHGSADAARKAIELRSKIRTYSVFVVEGQSDYAQAWELVAPYEDKEPFVVDWPLEHNTTVFPEATEEYRFQLWETAGLENPDREYMVLREDWFQRAKYRKVTEADRQNEKGSKPHEYEVGCFFDREDRVVAWVKNNGYLRRPGLYMEHIGPWIHREVELAEPERDEEEN</sequence>
<dbReference type="EMBL" id="LCCA01000011">
    <property type="protein sequence ID" value="KKS22225.1"/>
    <property type="molecule type" value="Genomic_DNA"/>
</dbReference>
<reference evidence="1 2" key="1">
    <citation type="journal article" date="2015" name="Nature">
        <title>rRNA introns, odd ribosomes, and small enigmatic genomes across a large radiation of phyla.</title>
        <authorList>
            <person name="Brown C.T."/>
            <person name="Hug L.A."/>
            <person name="Thomas B.C."/>
            <person name="Sharon I."/>
            <person name="Castelle C.J."/>
            <person name="Singh A."/>
            <person name="Wilkins M.J."/>
            <person name="Williams K.H."/>
            <person name="Banfield J.F."/>
        </authorList>
    </citation>
    <scope>NUCLEOTIDE SEQUENCE [LARGE SCALE GENOMIC DNA]</scope>
</reference>
<dbReference type="Proteomes" id="UP000034920">
    <property type="component" value="Unassembled WGS sequence"/>
</dbReference>
<accession>A0A0G0XBF4</accession>
<name>A0A0G0XBF4_UNCKA</name>
<evidence type="ECO:0000313" key="1">
    <source>
        <dbReference type="EMBL" id="KKS22225.1"/>
    </source>
</evidence>
<comment type="caution">
    <text evidence="1">The sequence shown here is derived from an EMBL/GenBank/DDBJ whole genome shotgun (WGS) entry which is preliminary data.</text>
</comment>
<proteinExistence type="predicted"/>
<protein>
    <submittedName>
        <fullName evidence="1">Uncharacterized protein</fullName>
    </submittedName>
</protein>
<evidence type="ECO:0000313" key="2">
    <source>
        <dbReference type="Proteomes" id="UP000034920"/>
    </source>
</evidence>
<dbReference type="AlphaFoldDB" id="A0A0G0XBF4"/>
<organism evidence="1 2">
    <name type="scientific">candidate division WWE3 bacterium GW2011_GWA1_41_8</name>
    <dbReference type="NCBI Taxonomy" id="1619103"/>
    <lineage>
        <taxon>Bacteria</taxon>
        <taxon>Katanobacteria</taxon>
    </lineage>
</organism>